<comment type="caution">
    <text evidence="1">The sequence shown here is derived from an EMBL/GenBank/DDBJ whole genome shotgun (WGS) entry which is preliminary data.</text>
</comment>
<evidence type="ECO:0000313" key="2">
    <source>
        <dbReference type="Proteomes" id="UP001160499"/>
    </source>
</evidence>
<gene>
    <name evidence="1" type="ORF">M2283_009030</name>
</gene>
<dbReference type="Proteomes" id="UP001160499">
    <property type="component" value="Unassembled WGS sequence"/>
</dbReference>
<name>A0ABT6LZL5_9ACTN</name>
<accession>A0ABT6LZL5</accession>
<proteinExistence type="predicted"/>
<dbReference type="EMBL" id="JARXVH010000025">
    <property type="protein sequence ID" value="MDH6221683.1"/>
    <property type="molecule type" value="Genomic_DNA"/>
</dbReference>
<keyword evidence="2" id="KW-1185">Reference proteome</keyword>
<sequence length="143" mass="15991">MTRSVDIDFAFKRPIDVSVTLRTLLAAGMRSSDADGVAYLIDEDGMFDWQRSKNGGLDEVITRMADARWNDRVVGITLLFPETDHGGDFLFHPGRTSLSCVIGINPRYLPGSSRFCDMGWYLERLVPLFDPLGLSEIEARDSS</sequence>
<organism evidence="1 2">
    <name type="scientific">Streptomyces pseudovenezuelae</name>
    <dbReference type="NCBI Taxonomy" id="67350"/>
    <lineage>
        <taxon>Bacteria</taxon>
        <taxon>Bacillati</taxon>
        <taxon>Actinomycetota</taxon>
        <taxon>Actinomycetes</taxon>
        <taxon>Kitasatosporales</taxon>
        <taxon>Streptomycetaceae</taxon>
        <taxon>Streptomyces</taxon>
        <taxon>Streptomyces aurantiacus group</taxon>
    </lineage>
</organism>
<reference evidence="1 2" key="1">
    <citation type="submission" date="2023-04" db="EMBL/GenBank/DDBJ databases">
        <title>Forest soil microbial communities from Buena Vista Peninsula, Colon Province, Panama.</title>
        <authorList>
            <person name="Bouskill N."/>
        </authorList>
    </citation>
    <scope>NUCLEOTIDE SEQUENCE [LARGE SCALE GENOMIC DNA]</scope>
    <source>
        <strain evidence="1 2">GGS1</strain>
    </source>
</reference>
<evidence type="ECO:0000313" key="1">
    <source>
        <dbReference type="EMBL" id="MDH6221683.1"/>
    </source>
</evidence>
<dbReference type="RefSeq" id="WP_280882388.1">
    <property type="nucleotide sequence ID" value="NZ_JARXVH010000025.1"/>
</dbReference>
<protein>
    <submittedName>
        <fullName evidence="1">Uncharacterized protein</fullName>
    </submittedName>
</protein>